<dbReference type="eggNOG" id="COG2017">
    <property type="taxonomic scope" value="Bacteria"/>
</dbReference>
<evidence type="ECO:0000256" key="1">
    <source>
        <dbReference type="ARBA" id="ARBA00001913"/>
    </source>
</evidence>
<dbReference type="HOGENOM" id="CLU_064408_0_0_10"/>
<organism evidence="4 5">
    <name type="scientific">Cyclobacterium marinum (strain ATCC 25205 / DSM 745 / LMG 13164 / NCIMB 1802)</name>
    <name type="common">Flectobacillus marinus</name>
    <dbReference type="NCBI Taxonomy" id="880070"/>
    <lineage>
        <taxon>Bacteria</taxon>
        <taxon>Pseudomonadati</taxon>
        <taxon>Bacteroidota</taxon>
        <taxon>Cytophagia</taxon>
        <taxon>Cytophagales</taxon>
        <taxon>Cyclobacteriaceae</taxon>
        <taxon>Cyclobacterium</taxon>
    </lineage>
</organism>
<name>G0IYZ6_CYCMS</name>
<dbReference type="Gene3D" id="2.70.98.10">
    <property type="match status" value="1"/>
</dbReference>
<dbReference type="GO" id="GO:0030246">
    <property type="term" value="F:carbohydrate binding"/>
    <property type="evidence" value="ECO:0007669"/>
    <property type="project" value="InterPro"/>
</dbReference>
<dbReference type="KEGG" id="cmr:Cycma_4439"/>
<dbReference type="EMBL" id="CP002955">
    <property type="protein sequence ID" value="AEL28141.1"/>
    <property type="molecule type" value="Genomic_DNA"/>
</dbReference>
<proteinExistence type="predicted"/>
<dbReference type="RefSeq" id="WP_014022425.1">
    <property type="nucleotide sequence ID" value="NC_015914.1"/>
</dbReference>
<evidence type="ECO:0000313" key="4">
    <source>
        <dbReference type="EMBL" id="AEL28141.1"/>
    </source>
</evidence>
<accession>G0IYZ6</accession>
<comment type="cofactor">
    <cofactor evidence="1">
        <name>Ca(2+)</name>
        <dbReference type="ChEBI" id="CHEBI:29108"/>
    </cofactor>
</comment>
<dbReference type="SUPFAM" id="SSF74650">
    <property type="entry name" value="Galactose mutarotase-like"/>
    <property type="match status" value="1"/>
</dbReference>
<evidence type="ECO:0000313" key="5">
    <source>
        <dbReference type="Proteomes" id="UP000001635"/>
    </source>
</evidence>
<comment type="subunit">
    <text evidence="2">Monomer.</text>
</comment>
<dbReference type="Proteomes" id="UP000001635">
    <property type="component" value="Chromosome"/>
</dbReference>
<sequence length="333" mass="38211">MPRSYFIVALSIVIVLITGFSRVANPPQAEISNGIITAKLYLPDHENGYYRATRFDWSGVISSLAYKGHQYFGQWYDNYDPLINDAIMGPVEDFSPLGYEEAKVGGVFVKIGVGALEKIKEEKYRFSHTYNLVNGGEWKVNTDNNSVEFNHQLLDANGYAYEYSKVVELVMGKPTLEIRHKLKNIGKKRIETSVYNHNFFVIDQELTGPNIETTFPYDIYLDKSGNKRVVNFDALGIISDRSISFSRYFKKGENVYTDALMGFRDLPEDYQFSVMNTKTDAGVKVTGDKALEKIVYWANARTYCAEPYIRLELDPGETINWKNEYDFFTFEKE</sequence>
<reference evidence="5" key="1">
    <citation type="submission" date="2011-07" db="EMBL/GenBank/DDBJ databases">
        <title>The complete genome of Cyclobacterium marinum DSM 745.</title>
        <authorList>
            <person name="Lucas S."/>
            <person name="Han J."/>
            <person name="Lapidus A."/>
            <person name="Bruce D."/>
            <person name="Goodwin L."/>
            <person name="Pitluck S."/>
            <person name="Peters L."/>
            <person name="Kyrpides N."/>
            <person name="Mavromatis K."/>
            <person name="Ivanova N."/>
            <person name="Ovchinnikova G."/>
            <person name="Chertkov O."/>
            <person name="Detter J.C."/>
            <person name="Tapia R."/>
            <person name="Han C."/>
            <person name="Land M."/>
            <person name="Hauser L."/>
            <person name="Markowitz V."/>
            <person name="Cheng J.-F."/>
            <person name="Hugenholtz P."/>
            <person name="Woyke T."/>
            <person name="Wu D."/>
            <person name="Tindall B."/>
            <person name="Schuetze A."/>
            <person name="Brambilla E."/>
            <person name="Klenk H.-P."/>
            <person name="Eisen J.A."/>
        </authorList>
    </citation>
    <scope>NUCLEOTIDE SEQUENCE [LARGE SCALE GENOMIC DNA]</scope>
    <source>
        <strain evidence="5">ATCC 25205 / DSM 745 / LMG 13164 / NCIMB 1802</strain>
    </source>
</reference>
<keyword evidence="5" id="KW-1185">Reference proteome</keyword>
<gene>
    <name evidence="4" type="ordered locus">Cycma_4439</name>
</gene>
<protein>
    <submittedName>
        <fullName evidence="4">Uncharacterized protein</fullName>
    </submittedName>
</protein>
<dbReference type="InterPro" id="IPR014718">
    <property type="entry name" value="GH-type_carb-bd"/>
</dbReference>
<evidence type="ECO:0000256" key="2">
    <source>
        <dbReference type="ARBA" id="ARBA00011245"/>
    </source>
</evidence>
<dbReference type="OrthoDB" id="5621785at2"/>
<dbReference type="GO" id="GO:0003824">
    <property type="term" value="F:catalytic activity"/>
    <property type="evidence" value="ECO:0007669"/>
    <property type="project" value="InterPro"/>
</dbReference>
<dbReference type="GO" id="GO:0005975">
    <property type="term" value="P:carbohydrate metabolic process"/>
    <property type="evidence" value="ECO:0007669"/>
    <property type="project" value="InterPro"/>
</dbReference>
<dbReference type="InterPro" id="IPR011013">
    <property type="entry name" value="Gal_mutarotase_sf_dom"/>
</dbReference>
<dbReference type="AlphaFoldDB" id="G0IYZ6"/>
<dbReference type="STRING" id="880070.Cycma_4439"/>
<keyword evidence="3" id="KW-0106">Calcium</keyword>
<evidence type="ECO:0000256" key="3">
    <source>
        <dbReference type="ARBA" id="ARBA00022837"/>
    </source>
</evidence>